<feature type="transmembrane region" description="Helical" evidence="6">
    <location>
        <begin position="206"/>
        <end position="225"/>
    </location>
</feature>
<dbReference type="PANTHER" id="PTHR22773">
    <property type="entry name" value="NADH DEHYDROGENASE"/>
    <property type="match status" value="1"/>
</dbReference>
<protein>
    <submittedName>
        <fullName evidence="8">Proton-conducting transporter membrane subunit</fullName>
    </submittedName>
</protein>
<gene>
    <name evidence="8" type="ORF">P4R38_09740</name>
</gene>
<proteinExistence type="predicted"/>
<evidence type="ECO:0000256" key="5">
    <source>
        <dbReference type="RuleBase" id="RU000320"/>
    </source>
</evidence>
<sequence length="480" mass="48617">MNVTLDYGVLAPVLIPALGAVLVLLVDAVLPRLGRWHWAIAAVLLIAGAAACVPAFLSGSDARRTLCLDATQCLYVADRPGSALQTATLVSAAVVALLVLPVRSPADRTPIASALVLTAASGGAGVAAARDLGSWLVLIELATIPTVALVAFRARRSAVDGALSLLTTSLVSFAVLALGAALWFAATGSALLDGDAVLAAAADPQAKRVLVLAVVLIVAGLGFKLSLVPFHAWTPEAYAGASVPIGAFLAVTSKFAALAALLVVLRGVTVLGAPALQAIAVVAAVSMTLGNVMALRESSALRLLAWSTVAQAGWVILPLATVARGAVRAATGYLLVYGLATIVAFAVVTLVAHAEGRGRVVGLSSYAGLFRRRPLAAVTLAVALLTLAGLPPSVVGLVAKVLALRPVAADGLWWLAIVAAVNAMLGLAVYLRWMLAMAGTPAPDTVDDRPHRLHLALVVLGLLALGVTSVAPQLLLGLAG</sequence>
<evidence type="ECO:0000256" key="1">
    <source>
        <dbReference type="ARBA" id="ARBA00004127"/>
    </source>
</evidence>
<dbReference type="Proteomes" id="UP001528912">
    <property type="component" value="Unassembled WGS sequence"/>
</dbReference>
<feature type="domain" description="NADH:quinone oxidoreductase/Mrp antiporter transmembrane" evidence="7">
    <location>
        <begin position="129"/>
        <end position="425"/>
    </location>
</feature>
<evidence type="ECO:0000313" key="9">
    <source>
        <dbReference type="Proteomes" id="UP001528912"/>
    </source>
</evidence>
<feature type="transmembrane region" description="Helical" evidence="6">
    <location>
        <begin position="453"/>
        <end position="475"/>
    </location>
</feature>
<evidence type="ECO:0000256" key="2">
    <source>
        <dbReference type="ARBA" id="ARBA00022692"/>
    </source>
</evidence>
<feature type="transmembrane region" description="Helical" evidence="6">
    <location>
        <begin position="333"/>
        <end position="354"/>
    </location>
</feature>
<keyword evidence="9" id="KW-1185">Reference proteome</keyword>
<evidence type="ECO:0000313" key="8">
    <source>
        <dbReference type="EMBL" id="MDF8264522.1"/>
    </source>
</evidence>
<feature type="transmembrane region" description="Helical" evidence="6">
    <location>
        <begin position="304"/>
        <end position="327"/>
    </location>
</feature>
<keyword evidence="4 6" id="KW-0472">Membrane</keyword>
<feature type="transmembrane region" description="Helical" evidence="6">
    <location>
        <begin position="38"/>
        <end position="57"/>
    </location>
</feature>
<keyword evidence="3 6" id="KW-1133">Transmembrane helix</keyword>
<feature type="transmembrane region" description="Helical" evidence="6">
    <location>
        <begin position="237"/>
        <end position="265"/>
    </location>
</feature>
<dbReference type="InterPro" id="IPR001750">
    <property type="entry name" value="ND/Mrp_TM"/>
</dbReference>
<dbReference type="EMBL" id="JAROAV010000028">
    <property type="protein sequence ID" value="MDF8264522.1"/>
    <property type="molecule type" value="Genomic_DNA"/>
</dbReference>
<feature type="transmembrane region" description="Helical" evidence="6">
    <location>
        <begin position="164"/>
        <end position="186"/>
    </location>
</feature>
<feature type="transmembrane region" description="Helical" evidence="6">
    <location>
        <begin position="135"/>
        <end position="152"/>
    </location>
</feature>
<accession>A0ABT6C8A5</accession>
<feature type="transmembrane region" description="Helical" evidence="6">
    <location>
        <begin position="6"/>
        <end position="26"/>
    </location>
</feature>
<keyword evidence="2 5" id="KW-0812">Transmembrane</keyword>
<reference evidence="8 9" key="1">
    <citation type="submission" date="2023-03" db="EMBL/GenBank/DDBJ databases">
        <title>YIM 133296 draft genome.</title>
        <authorList>
            <person name="Xiong L."/>
        </authorList>
    </citation>
    <scope>NUCLEOTIDE SEQUENCE [LARGE SCALE GENOMIC DNA]</scope>
    <source>
        <strain evidence="8 9">YIM 133296</strain>
    </source>
</reference>
<feature type="transmembrane region" description="Helical" evidence="6">
    <location>
        <begin position="411"/>
        <end position="433"/>
    </location>
</feature>
<comment type="caution">
    <text evidence="8">The sequence shown here is derived from an EMBL/GenBank/DDBJ whole genome shotgun (WGS) entry which is preliminary data.</text>
</comment>
<organism evidence="8 9">
    <name type="scientific">Luteipulveratus flavus</name>
    <dbReference type="NCBI Taxonomy" id="3031728"/>
    <lineage>
        <taxon>Bacteria</taxon>
        <taxon>Bacillati</taxon>
        <taxon>Actinomycetota</taxon>
        <taxon>Actinomycetes</taxon>
        <taxon>Micrococcales</taxon>
        <taxon>Dermacoccaceae</taxon>
        <taxon>Luteipulveratus</taxon>
    </lineage>
</organism>
<evidence type="ECO:0000256" key="6">
    <source>
        <dbReference type="SAM" id="Phobius"/>
    </source>
</evidence>
<dbReference type="Pfam" id="PF00361">
    <property type="entry name" value="Proton_antipo_M"/>
    <property type="match status" value="1"/>
</dbReference>
<evidence type="ECO:0000256" key="3">
    <source>
        <dbReference type="ARBA" id="ARBA00022989"/>
    </source>
</evidence>
<feature type="transmembrane region" description="Helical" evidence="6">
    <location>
        <begin position="83"/>
        <end position="102"/>
    </location>
</feature>
<dbReference type="RefSeq" id="WP_277191978.1">
    <property type="nucleotide sequence ID" value="NZ_JAROAV010000028.1"/>
</dbReference>
<name>A0ABT6C8A5_9MICO</name>
<evidence type="ECO:0000256" key="4">
    <source>
        <dbReference type="ARBA" id="ARBA00023136"/>
    </source>
</evidence>
<evidence type="ECO:0000259" key="7">
    <source>
        <dbReference type="Pfam" id="PF00361"/>
    </source>
</evidence>
<feature type="transmembrane region" description="Helical" evidence="6">
    <location>
        <begin position="375"/>
        <end position="399"/>
    </location>
</feature>
<comment type="subcellular location">
    <subcellularLocation>
        <location evidence="1">Endomembrane system</location>
        <topology evidence="1">Multi-pass membrane protein</topology>
    </subcellularLocation>
    <subcellularLocation>
        <location evidence="5">Membrane</location>
        <topology evidence="5">Multi-pass membrane protein</topology>
    </subcellularLocation>
</comment>
<feature type="transmembrane region" description="Helical" evidence="6">
    <location>
        <begin position="271"/>
        <end position="292"/>
    </location>
</feature>